<keyword evidence="11" id="KW-0812">Transmembrane</keyword>
<dbReference type="STRING" id="1737425.GCA_900049755_00570"/>
<evidence type="ECO:0000256" key="6">
    <source>
        <dbReference type="ARBA" id="ARBA00023316"/>
    </source>
</evidence>
<evidence type="ECO:0000313" key="13">
    <source>
        <dbReference type="EMBL" id="AWT25533.1"/>
    </source>
</evidence>
<dbReference type="GO" id="GO:0008800">
    <property type="term" value="F:beta-lactamase activity"/>
    <property type="evidence" value="ECO:0007669"/>
    <property type="project" value="InterPro"/>
</dbReference>
<dbReference type="Gene3D" id="3.40.710.10">
    <property type="entry name" value="DD-peptidase/beta-lactamase superfamily"/>
    <property type="match status" value="1"/>
</dbReference>
<feature type="active site" description="Proton acceptor" evidence="7">
    <location>
        <position position="170"/>
    </location>
</feature>
<evidence type="ECO:0000256" key="11">
    <source>
        <dbReference type="SAM" id="Phobius"/>
    </source>
</evidence>
<evidence type="ECO:0000256" key="4">
    <source>
        <dbReference type="ARBA" id="ARBA00022960"/>
    </source>
</evidence>
<name>A0A2Z3YVU1_9CORY</name>
<evidence type="ECO:0000256" key="1">
    <source>
        <dbReference type="ARBA" id="ARBA00007164"/>
    </source>
</evidence>
<gene>
    <name evidence="13" type="primary">dacB_1</name>
    <name evidence="13" type="ORF">Csp1_07240</name>
</gene>
<feature type="active site" description="Acyl-ester intermediate" evidence="7">
    <location>
        <position position="167"/>
    </location>
</feature>
<feature type="region of interest" description="Disordered" evidence="10">
    <location>
        <begin position="382"/>
        <end position="430"/>
    </location>
</feature>
<dbReference type="InterPro" id="IPR018044">
    <property type="entry name" value="Peptidase_S11"/>
</dbReference>
<comment type="similarity">
    <text evidence="1 9">Belongs to the peptidase S11 family.</text>
</comment>
<feature type="transmembrane region" description="Helical" evidence="11">
    <location>
        <begin position="438"/>
        <end position="457"/>
    </location>
</feature>
<dbReference type="GO" id="GO:0008360">
    <property type="term" value="P:regulation of cell shape"/>
    <property type="evidence" value="ECO:0007669"/>
    <property type="project" value="UniProtKB-KW"/>
</dbReference>
<dbReference type="GO" id="GO:0030655">
    <property type="term" value="P:beta-lactam antibiotic catabolic process"/>
    <property type="evidence" value="ECO:0007669"/>
    <property type="project" value="InterPro"/>
</dbReference>
<dbReference type="SUPFAM" id="SSF56601">
    <property type="entry name" value="beta-lactamase/transpeptidase-like"/>
    <property type="match status" value="1"/>
</dbReference>
<keyword evidence="13" id="KW-0645">Protease</keyword>
<dbReference type="EMBL" id="CP024988">
    <property type="protein sequence ID" value="AWT25533.1"/>
    <property type="molecule type" value="Genomic_DNA"/>
</dbReference>
<protein>
    <submittedName>
        <fullName evidence="13">D-alanyl-D-alanine carboxypeptidase DacB</fullName>
        <ecNumber evidence="13">3.4.16.4</ecNumber>
    </submittedName>
</protein>
<evidence type="ECO:0000256" key="3">
    <source>
        <dbReference type="ARBA" id="ARBA00022801"/>
    </source>
</evidence>
<dbReference type="KEGG" id="cpre:Csp1_07240"/>
<dbReference type="Proteomes" id="UP000247696">
    <property type="component" value="Chromosome"/>
</dbReference>
<dbReference type="InterPro" id="IPR001967">
    <property type="entry name" value="Peptidase_S11_N"/>
</dbReference>
<evidence type="ECO:0000259" key="12">
    <source>
        <dbReference type="Pfam" id="PF00768"/>
    </source>
</evidence>
<keyword evidence="3 13" id="KW-0378">Hydrolase</keyword>
<dbReference type="PANTHER" id="PTHR35333">
    <property type="entry name" value="BETA-LACTAMASE"/>
    <property type="match status" value="1"/>
</dbReference>
<evidence type="ECO:0000256" key="10">
    <source>
        <dbReference type="SAM" id="MobiDB-lite"/>
    </source>
</evidence>
<sequence length="469" mass="48296">MNTPRLPRRHSRTGPTPLAVGTGTVLAFLSLAAVPAVIPGTVPYLVPAAVAETGLNGMPREAWLPLTVDAGTPLPRDHALWTDDCRYDLRLPRAFDRDAARTADTPPVVTVQRPGPGGPGMESCGAVAATGVDVPERLSIGSYVLYDVDTGDVLASKDPYGLYRPASVIKILLVMVALDELDPDQTVPVTGEMANVDGSKVGVGPGGRYTARQLLQGLVMNSGNDAALALAGALGGEDATVTKMQALADSLGTRATRVTTVNGLDTPESQTTAYDLALVYRAAFLREDVRTLLGTRQATFPGFGENPAFQISSDNGLLHDYPGTIGGKTGFTDNARHTYAAAVSRDGRTYGVVMLNATLAAGRPWVQAEGIFDAAFSAAEKGTGSGTESGTVGQLSGPDSGGSPPEVSAATSSGADPTPGFPPAPGTSAGGWADTGTAVAAVVGAVLVTGMAAITGLRWMRRRRIRADD</sequence>
<dbReference type="EC" id="3.4.16.4" evidence="13"/>
<accession>A0A2Z3YVU1</accession>
<dbReference type="GO" id="GO:0006508">
    <property type="term" value="P:proteolysis"/>
    <property type="evidence" value="ECO:0007669"/>
    <property type="project" value="InterPro"/>
</dbReference>
<feature type="active site" evidence="7">
    <location>
        <position position="222"/>
    </location>
</feature>
<keyword evidence="13" id="KW-0121">Carboxypeptidase</keyword>
<reference evidence="14" key="1">
    <citation type="submission" date="2017-11" db="EMBL/GenBank/DDBJ databases">
        <title>Otitis media/interna in a cat caused by the recently described species Corynebacterium provencense.</title>
        <authorList>
            <person name="Kittl S."/>
            <person name="Brodard I."/>
            <person name="Rychener L."/>
            <person name="Jores J."/>
            <person name="Roosje P."/>
            <person name="Gobeli Brawand S."/>
        </authorList>
    </citation>
    <scope>NUCLEOTIDE SEQUENCE [LARGE SCALE GENOMIC DNA]</scope>
    <source>
        <strain evidence="14">17KM38</strain>
    </source>
</reference>
<keyword evidence="4" id="KW-0133">Cell shape</keyword>
<keyword evidence="11" id="KW-1133">Transmembrane helix</keyword>
<keyword evidence="2" id="KW-0732">Signal</keyword>
<keyword evidence="5" id="KW-0573">Peptidoglycan synthesis</keyword>
<dbReference type="GO" id="GO:0009002">
    <property type="term" value="F:serine-type D-Ala-D-Ala carboxypeptidase activity"/>
    <property type="evidence" value="ECO:0007669"/>
    <property type="project" value="UniProtKB-EC"/>
</dbReference>
<proteinExistence type="inferred from homology"/>
<keyword evidence="14" id="KW-1185">Reference proteome</keyword>
<keyword evidence="6" id="KW-0961">Cell wall biogenesis/degradation</keyword>
<evidence type="ECO:0000256" key="7">
    <source>
        <dbReference type="PIRSR" id="PIRSR618044-1"/>
    </source>
</evidence>
<organism evidence="13 14">
    <name type="scientific">Corynebacterium provencense</name>
    <dbReference type="NCBI Taxonomy" id="1737425"/>
    <lineage>
        <taxon>Bacteria</taxon>
        <taxon>Bacillati</taxon>
        <taxon>Actinomycetota</taxon>
        <taxon>Actinomycetes</taxon>
        <taxon>Mycobacteriales</taxon>
        <taxon>Corynebacteriaceae</taxon>
        <taxon>Corynebacterium</taxon>
    </lineage>
</organism>
<dbReference type="GO" id="GO:0071555">
    <property type="term" value="P:cell wall organization"/>
    <property type="evidence" value="ECO:0007669"/>
    <property type="project" value="UniProtKB-KW"/>
</dbReference>
<keyword evidence="11" id="KW-0472">Membrane</keyword>
<evidence type="ECO:0000313" key="14">
    <source>
        <dbReference type="Proteomes" id="UP000247696"/>
    </source>
</evidence>
<evidence type="ECO:0000256" key="5">
    <source>
        <dbReference type="ARBA" id="ARBA00022984"/>
    </source>
</evidence>
<evidence type="ECO:0000256" key="9">
    <source>
        <dbReference type="RuleBase" id="RU004016"/>
    </source>
</evidence>
<dbReference type="InterPro" id="IPR012338">
    <property type="entry name" value="Beta-lactam/transpept-like"/>
</dbReference>
<dbReference type="PANTHER" id="PTHR35333:SF4">
    <property type="entry name" value="SLR0121 PROTEIN"/>
    <property type="match status" value="1"/>
</dbReference>
<dbReference type="OrthoDB" id="3663940at2"/>
<dbReference type="PRINTS" id="PR00725">
    <property type="entry name" value="DADACBPTASE1"/>
</dbReference>
<evidence type="ECO:0000256" key="8">
    <source>
        <dbReference type="PIRSR" id="PIRSR618044-2"/>
    </source>
</evidence>
<dbReference type="AlphaFoldDB" id="A0A2Z3YVU1"/>
<dbReference type="GO" id="GO:0046677">
    <property type="term" value="P:response to antibiotic"/>
    <property type="evidence" value="ECO:0007669"/>
    <property type="project" value="InterPro"/>
</dbReference>
<feature type="domain" description="Peptidase S11 D-alanyl-D-alanine carboxypeptidase A N-terminal" evidence="12">
    <location>
        <begin position="137"/>
        <end position="357"/>
    </location>
</feature>
<evidence type="ECO:0000256" key="2">
    <source>
        <dbReference type="ARBA" id="ARBA00022729"/>
    </source>
</evidence>
<dbReference type="RefSeq" id="WP_110481089.1">
    <property type="nucleotide sequence ID" value="NZ_CP024988.1"/>
</dbReference>
<feature type="binding site" evidence="8">
    <location>
        <position position="328"/>
    </location>
    <ligand>
        <name>substrate</name>
    </ligand>
</feature>
<dbReference type="InterPro" id="IPR000871">
    <property type="entry name" value="Beta-lactam_class-A"/>
</dbReference>
<dbReference type="GO" id="GO:0009252">
    <property type="term" value="P:peptidoglycan biosynthetic process"/>
    <property type="evidence" value="ECO:0007669"/>
    <property type="project" value="UniProtKB-KW"/>
</dbReference>
<dbReference type="Pfam" id="PF00768">
    <property type="entry name" value="Peptidase_S11"/>
    <property type="match status" value="1"/>
</dbReference>